<accession>A0ABD2IFR1</accession>
<dbReference type="EMBL" id="JBICBT010001241">
    <property type="protein sequence ID" value="KAL3076832.1"/>
    <property type="molecule type" value="Genomic_DNA"/>
</dbReference>
<dbReference type="PANTHER" id="PTHR11214">
    <property type="entry name" value="BETA-1,3-N-ACETYLGLUCOSAMINYLTRANSFERASE"/>
    <property type="match status" value="1"/>
</dbReference>
<keyword evidence="6" id="KW-0735">Signal-anchor</keyword>
<evidence type="ECO:0000256" key="1">
    <source>
        <dbReference type="ARBA" id="ARBA00004323"/>
    </source>
</evidence>
<keyword evidence="9" id="KW-0472">Membrane</keyword>
<evidence type="ECO:0000256" key="10">
    <source>
        <dbReference type="SAM" id="MobiDB-lite"/>
    </source>
</evidence>
<feature type="compositionally biased region" description="Basic and acidic residues" evidence="10">
    <location>
        <begin position="640"/>
        <end position="655"/>
    </location>
</feature>
<dbReference type="PANTHER" id="PTHR11214:SF3">
    <property type="entry name" value="BETA-1,3-GALACTOSYLTRANSFERASE 6"/>
    <property type="match status" value="1"/>
</dbReference>
<keyword evidence="5" id="KW-0812">Transmembrane</keyword>
<gene>
    <name evidence="11" type="ORF">niasHT_033734</name>
</gene>
<proteinExistence type="inferred from homology"/>
<evidence type="ECO:0000256" key="7">
    <source>
        <dbReference type="ARBA" id="ARBA00022989"/>
    </source>
</evidence>
<keyword evidence="12" id="KW-1185">Reference proteome</keyword>
<sequence length="914" mass="103846">MMAKNANGNGTIRWRGIKLRTMPTDNSTVFDTQLSHLAFVMEASIAPNYHFHIGENRRHFSILFDGHRIGEPLIGENSSFNSDARAMQNDFLANIRQNGVAFLADYTALWLLGLDMLPMMHKWQQQQEMKLFISRSSNCTMEAWFLQPSVFPINFTNIREQQQMISIKALTELNFNNILVELINVKKDGSTKTEISFKIGTDTDLEVAYSPLIKIGVTGSCKNDETNYPSTSSKLLQHKGVRLPRAGIYVLKLDIVLTKHCYALKLDGILLDVPKCPTAGGQLPLDAISRLKVERERTSVETLERLNLWDRDGPRGGRARGVQGKMSLLVEPLVQQIGHGTTALLPSAAEGFKSRFKNIDADFWMEIGNACQAGTQLIMLSMSSRDSFEKRSCARETWMKEAVYGEVRRFFVADPSDGEADNVQQELDAEQKKYGDMVFLHGFVDKYMHLHFKWHGALIWQQRHCAGAEWVAKVDDDTVVHLRRMAFWINKKFRQIATDHPLVFFGDASGRREPFRDMRIKWCISKKVFSAELFPPFVFGGCYLTNRATVQAVLAQTHKTDGFFLDDVLFAGILARLANATISDQRRHITSSNRKLQFKCVHGVPTLFTKFNADNRAQYGRCFAGRQIWDEHLPTIEKEKTKNVAKAKKDAEEKAKRKAEAKKDAEKAKREAKVKKDTEEKVKRDAKKKKDAEERAKREEAEKEAAAETKRDAEATAKIHGEKEEKGKRERNVSINVEGAKKKIMETISEKWTPKIVGSIFDPRGEGLGDDWRIKKCQENREKKERLRDEKSEERTKAWKEWTQPKNQWESGGTAQGGKSFFENTLKSAVVSANETRAIPPEGMGWKRHVQCFKTEPPGPGFKRRYHDVSPIRRMDTTGQGTSAASGTEKKIVKIRIATGRRLIGRNGGRILSI</sequence>
<evidence type="ECO:0000313" key="12">
    <source>
        <dbReference type="Proteomes" id="UP001620626"/>
    </source>
</evidence>
<dbReference type="GO" id="GO:0016757">
    <property type="term" value="F:glycosyltransferase activity"/>
    <property type="evidence" value="ECO:0007669"/>
    <property type="project" value="UniProtKB-KW"/>
</dbReference>
<keyword evidence="7" id="KW-1133">Transmembrane helix</keyword>
<dbReference type="Proteomes" id="UP001620626">
    <property type="component" value="Unassembled WGS sequence"/>
</dbReference>
<keyword evidence="8" id="KW-0333">Golgi apparatus</keyword>
<comment type="similarity">
    <text evidence="2">Belongs to the glycosyltransferase 31 family.</text>
</comment>
<evidence type="ECO:0000256" key="8">
    <source>
        <dbReference type="ARBA" id="ARBA00023034"/>
    </source>
</evidence>
<comment type="caution">
    <text evidence="11">The sequence shown here is derived from an EMBL/GenBank/DDBJ whole genome shotgun (WGS) entry which is preliminary data.</text>
</comment>
<evidence type="ECO:0000256" key="6">
    <source>
        <dbReference type="ARBA" id="ARBA00022968"/>
    </source>
</evidence>
<evidence type="ECO:0000313" key="11">
    <source>
        <dbReference type="EMBL" id="KAL3076832.1"/>
    </source>
</evidence>
<keyword evidence="3" id="KW-0328">Glycosyltransferase</keyword>
<dbReference type="GO" id="GO:0000139">
    <property type="term" value="C:Golgi membrane"/>
    <property type="evidence" value="ECO:0007669"/>
    <property type="project" value="UniProtKB-SubCell"/>
</dbReference>
<protein>
    <submittedName>
        <fullName evidence="11">Uncharacterized protein</fullName>
    </submittedName>
</protein>
<feature type="region of interest" description="Disordered" evidence="10">
    <location>
        <begin position="640"/>
        <end position="731"/>
    </location>
</feature>
<dbReference type="Gene3D" id="3.90.550.50">
    <property type="match status" value="1"/>
</dbReference>
<feature type="compositionally biased region" description="Basic and acidic residues" evidence="10">
    <location>
        <begin position="661"/>
        <end position="731"/>
    </location>
</feature>
<dbReference type="Pfam" id="PF01762">
    <property type="entry name" value="Galactosyl_T"/>
    <property type="match status" value="1"/>
</dbReference>
<keyword evidence="4" id="KW-0808">Transferase</keyword>
<evidence type="ECO:0000256" key="3">
    <source>
        <dbReference type="ARBA" id="ARBA00022676"/>
    </source>
</evidence>
<name>A0ABD2IFR1_9BILA</name>
<dbReference type="InterPro" id="IPR002659">
    <property type="entry name" value="Glyco_trans_31"/>
</dbReference>
<comment type="subcellular location">
    <subcellularLocation>
        <location evidence="1">Golgi apparatus membrane</location>
        <topology evidence="1">Single-pass type II membrane protein</topology>
    </subcellularLocation>
</comment>
<evidence type="ECO:0000256" key="9">
    <source>
        <dbReference type="ARBA" id="ARBA00023136"/>
    </source>
</evidence>
<evidence type="ECO:0000256" key="2">
    <source>
        <dbReference type="ARBA" id="ARBA00008661"/>
    </source>
</evidence>
<organism evidence="11 12">
    <name type="scientific">Heterodera trifolii</name>
    <dbReference type="NCBI Taxonomy" id="157864"/>
    <lineage>
        <taxon>Eukaryota</taxon>
        <taxon>Metazoa</taxon>
        <taxon>Ecdysozoa</taxon>
        <taxon>Nematoda</taxon>
        <taxon>Chromadorea</taxon>
        <taxon>Rhabditida</taxon>
        <taxon>Tylenchina</taxon>
        <taxon>Tylenchomorpha</taxon>
        <taxon>Tylenchoidea</taxon>
        <taxon>Heteroderidae</taxon>
        <taxon>Heteroderinae</taxon>
        <taxon>Heterodera</taxon>
    </lineage>
</organism>
<dbReference type="AlphaFoldDB" id="A0ABD2IFR1"/>
<evidence type="ECO:0000256" key="5">
    <source>
        <dbReference type="ARBA" id="ARBA00022692"/>
    </source>
</evidence>
<reference evidence="11 12" key="1">
    <citation type="submission" date="2024-10" db="EMBL/GenBank/DDBJ databases">
        <authorList>
            <person name="Kim D."/>
        </authorList>
    </citation>
    <scope>NUCLEOTIDE SEQUENCE [LARGE SCALE GENOMIC DNA]</scope>
    <source>
        <strain evidence="11">BH-2024</strain>
    </source>
</reference>
<evidence type="ECO:0000256" key="4">
    <source>
        <dbReference type="ARBA" id="ARBA00022679"/>
    </source>
</evidence>